<accession>A0AAE3NTI3</accession>
<dbReference type="Gene3D" id="3.40.50.1820">
    <property type="entry name" value="alpha/beta hydrolase"/>
    <property type="match status" value="1"/>
</dbReference>
<protein>
    <submittedName>
        <fullName evidence="2">Alpha/beta fold hydrolase</fullName>
    </submittedName>
</protein>
<dbReference type="Proteomes" id="UP001220964">
    <property type="component" value="Unassembled WGS sequence"/>
</dbReference>
<dbReference type="GO" id="GO:0016787">
    <property type="term" value="F:hydrolase activity"/>
    <property type="evidence" value="ECO:0007669"/>
    <property type="project" value="UniProtKB-KW"/>
</dbReference>
<dbReference type="PANTHER" id="PTHR43194">
    <property type="entry name" value="HYDROLASE ALPHA/BETA FOLD FAMILY"/>
    <property type="match status" value="1"/>
</dbReference>
<dbReference type="InterPro" id="IPR050228">
    <property type="entry name" value="Carboxylesterase_BioH"/>
</dbReference>
<feature type="domain" description="AB hydrolase-1" evidence="1">
    <location>
        <begin position="37"/>
        <end position="247"/>
    </location>
</feature>
<dbReference type="RefSeq" id="WP_275567520.1">
    <property type="nucleotide sequence ID" value="NZ_JARGYC010000026.1"/>
</dbReference>
<dbReference type="InterPro" id="IPR000073">
    <property type="entry name" value="AB_hydrolase_1"/>
</dbReference>
<dbReference type="EMBL" id="JARGYC010000026">
    <property type="protein sequence ID" value="MDF0601379.1"/>
    <property type="molecule type" value="Genomic_DNA"/>
</dbReference>
<dbReference type="AlphaFoldDB" id="A0AAE3NTI3"/>
<evidence type="ECO:0000259" key="1">
    <source>
        <dbReference type="Pfam" id="PF00561"/>
    </source>
</evidence>
<reference evidence="2" key="1">
    <citation type="submission" date="2023-03" db="EMBL/GenBank/DDBJ databases">
        <title>Multiphase analysis and comparison of six strains from genera Psychromarinibacter, Lutimaribacter, and Maritimibacter, including a novel species: Psychromarinibacter sediminicola sp. nov.</title>
        <authorList>
            <person name="Wang Y.-H."/>
            <person name="Ye M.-Q."/>
            <person name="Du Z.-J."/>
        </authorList>
    </citation>
    <scope>NUCLEOTIDE SEQUENCE</scope>
    <source>
        <strain evidence="2">C21-152</strain>
    </source>
</reference>
<gene>
    <name evidence="2" type="ORF">P1J78_11605</name>
</gene>
<sequence length="273" mass="28893">MTRQEMIALPGGPRLTVRIDGPEDAPWVVLSNSVMTDFTLWDGQIPALADRYRVLRYDQRGHGGSDVPDGPMRFDDYGADVIALLDALDVSRCTFVGLSMGTPTGLAAYAAAPDRFAGFVAVDGVARSAPGREAFWTERRELARSHGMAALADGTAARWMPGASENDPAVAALVEMIARTPSEGFAAATHALQSYDYTDVVPRLDVPVLSIAGAQDGALPDTIRSQFGAVPGAGFATIPGAGHLPNYQCPDAFNTALTAFLDAHTPQTTKETD</sequence>
<evidence type="ECO:0000313" key="2">
    <source>
        <dbReference type="EMBL" id="MDF0601379.1"/>
    </source>
</evidence>
<dbReference type="Pfam" id="PF00561">
    <property type="entry name" value="Abhydrolase_1"/>
    <property type="match status" value="1"/>
</dbReference>
<dbReference type="PANTHER" id="PTHR43194:SF2">
    <property type="entry name" value="PEROXISOMAL MEMBRANE PROTEIN LPX1"/>
    <property type="match status" value="1"/>
</dbReference>
<organism evidence="2 3">
    <name type="scientific">Psychromarinibacter sediminicola</name>
    <dbReference type="NCBI Taxonomy" id="3033385"/>
    <lineage>
        <taxon>Bacteria</taxon>
        <taxon>Pseudomonadati</taxon>
        <taxon>Pseudomonadota</taxon>
        <taxon>Alphaproteobacteria</taxon>
        <taxon>Rhodobacterales</taxon>
        <taxon>Paracoccaceae</taxon>
        <taxon>Psychromarinibacter</taxon>
    </lineage>
</organism>
<keyword evidence="3" id="KW-1185">Reference proteome</keyword>
<evidence type="ECO:0000313" key="3">
    <source>
        <dbReference type="Proteomes" id="UP001220964"/>
    </source>
</evidence>
<dbReference type="InterPro" id="IPR029058">
    <property type="entry name" value="AB_hydrolase_fold"/>
</dbReference>
<proteinExistence type="predicted"/>
<dbReference type="SUPFAM" id="SSF53474">
    <property type="entry name" value="alpha/beta-Hydrolases"/>
    <property type="match status" value="1"/>
</dbReference>
<keyword evidence="2" id="KW-0378">Hydrolase</keyword>
<name>A0AAE3NTI3_9RHOB</name>
<comment type="caution">
    <text evidence="2">The sequence shown here is derived from an EMBL/GenBank/DDBJ whole genome shotgun (WGS) entry which is preliminary data.</text>
</comment>